<dbReference type="GO" id="GO:0003723">
    <property type="term" value="F:RNA binding"/>
    <property type="evidence" value="ECO:0007669"/>
    <property type="project" value="InterPro"/>
</dbReference>
<dbReference type="EMBL" id="BMVG01000004">
    <property type="protein sequence ID" value="GHE02372.1"/>
    <property type="molecule type" value="Genomic_DNA"/>
</dbReference>
<protein>
    <submittedName>
        <fullName evidence="4">Uncharacterized protein</fullName>
    </submittedName>
</protein>
<evidence type="ECO:0000313" key="5">
    <source>
        <dbReference type="Proteomes" id="UP000655443"/>
    </source>
</evidence>
<dbReference type="AlphaFoldDB" id="A0A919D345"/>
<feature type="region of interest" description="Disordered" evidence="3">
    <location>
        <begin position="68"/>
        <end position="87"/>
    </location>
</feature>
<reference evidence="4" key="2">
    <citation type="submission" date="2020-09" db="EMBL/GenBank/DDBJ databases">
        <authorList>
            <person name="Sun Q."/>
            <person name="Ohkuma M."/>
        </authorList>
    </citation>
    <scope>NUCLEOTIDE SEQUENCE</scope>
    <source>
        <strain evidence="4">JCM 4714</strain>
    </source>
</reference>
<organism evidence="4 5">
    <name type="scientific">Streptomyces alanosinicus</name>
    <dbReference type="NCBI Taxonomy" id="68171"/>
    <lineage>
        <taxon>Bacteria</taxon>
        <taxon>Bacillati</taxon>
        <taxon>Actinomycetota</taxon>
        <taxon>Actinomycetes</taxon>
        <taxon>Kitasatosporales</taxon>
        <taxon>Streptomycetaceae</taxon>
        <taxon>Streptomyces</taxon>
    </lineage>
</organism>
<evidence type="ECO:0000256" key="1">
    <source>
        <dbReference type="ARBA" id="ARBA00022722"/>
    </source>
</evidence>
<evidence type="ECO:0000313" key="4">
    <source>
        <dbReference type="EMBL" id="GHE02372.1"/>
    </source>
</evidence>
<dbReference type="InterPro" id="IPR016191">
    <property type="entry name" value="Ribonuclease/ribotoxin"/>
</dbReference>
<dbReference type="SUPFAM" id="SSF53933">
    <property type="entry name" value="Microbial ribonucleases"/>
    <property type="match status" value="1"/>
</dbReference>
<dbReference type="GO" id="GO:0016787">
    <property type="term" value="F:hydrolase activity"/>
    <property type="evidence" value="ECO:0007669"/>
    <property type="project" value="UniProtKB-KW"/>
</dbReference>
<accession>A0A919D345</accession>
<evidence type="ECO:0000256" key="3">
    <source>
        <dbReference type="SAM" id="MobiDB-lite"/>
    </source>
</evidence>
<gene>
    <name evidence="4" type="ORF">GCM10010339_25330</name>
</gene>
<keyword evidence="5" id="KW-1185">Reference proteome</keyword>
<name>A0A919D345_9ACTN</name>
<comment type="caution">
    <text evidence="4">The sequence shown here is derived from an EMBL/GenBank/DDBJ whole genome shotgun (WGS) entry which is preliminary data.</text>
</comment>
<keyword evidence="1" id="KW-0540">Nuclease</keyword>
<reference evidence="4" key="1">
    <citation type="journal article" date="2014" name="Int. J. Syst. Evol. Microbiol.">
        <title>Complete genome sequence of Corynebacterium casei LMG S-19264T (=DSM 44701T), isolated from a smear-ripened cheese.</title>
        <authorList>
            <consortium name="US DOE Joint Genome Institute (JGI-PGF)"/>
            <person name="Walter F."/>
            <person name="Albersmeier A."/>
            <person name="Kalinowski J."/>
            <person name="Ruckert C."/>
        </authorList>
    </citation>
    <scope>NUCLEOTIDE SEQUENCE</scope>
    <source>
        <strain evidence="4">JCM 4714</strain>
    </source>
</reference>
<dbReference type="Proteomes" id="UP000655443">
    <property type="component" value="Unassembled WGS sequence"/>
</dbReference>
<feature type="compositionally biased region" description="Low complexity" evidence="3">
    <location>
        <begin position="74"/>
        <end position="87"/>
    </location>
</feature>
<dbReference type="Pfam" id="PF00545">
    <property type="entry name" value="Ribonuclease"/>
    <property type="match status" value="1"/>
</dbReference>
<dbReference type="GO" id="GO:0004521">
    <property type="term" value="F:RNA endonuclease activity"/>
    <property type="evidence" value="ECO:0007669"/>
    <property type="project" value="InterPro"/>
</dbReference>
<proteinExistence type="predicted"/>
<dbReference type="Gene3D" id="3.10.450.30">
    <property type="entry name" value="Microbial ribonucleases"/>
    <property type="match status" value="1"/>
</dbReference>
<dbReference type="InterPro" id="IPR000026">
    <property type="entry name" value="N1-like"/>
</dbReference>
<evidence type="ECO:0000256" key="2">
    <source>
        <dbReference type="ARBA" id="ARBA00022801"/>
    </source>
</evidence>
<keyword evidence="2" id="KW-0378">Hydrolase</keyword>
<sequence>MPDARRRVVAPSGRDVRGSIIGMLLRLVPPVPRRSSVPRAPGCSLPRAFAGLLVVLAVLLTGCSPGPGSGPGTGATASTGSRPGAATPAWAEGMATVQASRLPAEARQTLALIDKGGPFPYARDGIVFGNFEGHLPRHGRGYYHEYTVRTPGSRDRGARRIITGQGGEIYYTDDHYTSFRAVLR</sequence>